<dbReference type="GO" id="GO:0016705">
    <property type="term" value="F:oxidoreductase activity, acting on paired donors, with incorporation or reduction of molecular oxygen"/>
    <property type="evidence" value="ECO:0007669"/>
    <property type="project" value="InterPro"/>
</dbReference>
<dbReference type="PANTHER" id="PTHR24296">
    <property type="entry name" value="CYTOCHROME P450"/>
    <property type="match status" value="1"/>
</dbReference>
<keyword evidence="6" id="KW-0503">Monooxygenase</keyword>
<dbReference type="InterPro" id="IPR002401">
    <property type="entry name" value="Cyt_P450_E_grp-I"/>
</dbReference>
<keyword evidence="5 6" id="KW-0349">Heme</keyword>
<feature type="binding site" description="axial binding residue" evidence="5">
    <location>
        <position position="429"/>
    </location>
    <ligand>
        <name>heme</name>
        <dbReference type="ChEBI" id="CHEBI:30413"/>
    </ligand>
    <ligandPart>
        <name>Fe</name>
        <dbReference type="ChEBI" id="CHEBI:18248"/>
    </ligandPart>
</feature>
<keyword evidence="3 6" id="KW-0560">Oxidoreductase</keyword>
<dbReference type="OrthoDB" id="155724at2759"/>
<keyword evidence="8" id="KW-1185">Reference proteome</keyword>
<evidence type="ECO:0008006" key="9">
    <source>
        <dbReference type="Google" id="ProtNLM"/>
    </source>
</evidence>
<evidence type="ECO:0000256" key="6">
    <source>
        <dbReference type="RuleBase" id="RU000461"/>
    </source>
</evidence>
<dbReference type="GO" id="GO:0005506">
    <property type="term" value="F:iron ion binding"/>
    <property type="evidence" value="ECO:0007669"/>
    <property type="project" value="InterPro"/>
</dbReference>
<dbReference type="Gene3D" id="1.10.630.10">
    <property type="entry name" value="Cytochrome P450"/>
    <property type="match status" value="1"/>
</dbReference>
<sequence>MSGCRKLPVPPSTLPLLHSLVATIQNLGRYHDWVVDQFKLFDFAPWTFKVPGQPPIAMLCSPEAMEEIMVRHFHDFPKGQFQLDMTEAIFNTSVFGADGKEWYHQRKIAAKFFTARSLRVMMARSVHKGLEQMQDVLEADRLAGRPVDLTKMFGDFTLQTFSELGLGIDLKWIGAATPHPFHRALDEAGVRVAGRFARPMWLIKLEQWLNVGEEAKLRENVKMIHSWLGSVIQEVLSETNHPEDSEIKSIIQLFLEQSEKEGDASRLEAKDLVAFIQAFVVAARDTTSHTLAWFFFALSKHPHIEAKIREEIAREWPEVAGKPSAYLTMEHTKKLMYLEAVIRETLRLYPAAPSLLREAACDKVICDDVLIRKGECVCISLFAMARNPHVWGHDAAEFKPERWIDPNTSELIHVPTAKFSTFSTGPRACLGMSFAMLELRITVANLLNWYRFDVDPSNYGAYCHSTVLPMRDPLLASVTLALRMD</sequence>
<dbReference type="GO" id="GO:0004497">
    <property type="term" value="F:monooxygenase activity"/>
    <property type="evidence" value="ECO:0007669"/>
    <property type="project" value="UniProtKB-KW"/>
</dbReference>
<dbReference type="PROSITE" id="PS00086">
    <property type="entry name" value="CYTOCHROME_P450"/>
    <property type="match status" value="1"/>
</dbReference>
<keyword evidence="2 5" id="KW-0479">Metal-binding</keyword>
<accession>A0A8K1FK33</accession>
<dbReference type="Proteomes" id="UP000794436">
    <property type="component" value="Unassembled WGS sequence"/>
</dbReference>
<comment type="caution">
    <text evidence="7">The sequence shown here is derived from an EMBL/GenBank/DDBJ whole genome shotgun (WGS) entry which is preliminary data.</text>
</comment>
<proteinExistence type="inferred from homology"/>
<comment type="similarity">
    <text evidence="1 6">Belongs to the cytochrome P450 family.</text>
</comment>
<evidence type="ECO:0000256" key="3">
    <source>
        <dbReference type="ARBA" id="ARBA00023002"/>
    </source>
</evidence>
<evidence type="ECO:0000256" key="5">
    <source>
        <dbReference type="PIRSR" id="PIRSR602401-1"/>
    </source>
</evidence>
<evidence type="ECO:0000256" key="2">
    <source>
        <dbReference type="ARBA" id="ARBA00022723"/>
    </source>
</evidence>
<evidence type="ECO:0000256" key="1">
    <source>
        <dbReference type="ARBA" id="ARBA00010617"/>
    </source>
</evidence>
<gene>
    <name evidence="7" type="ORF">Poli38472_008238</name>
</gene>
<dbReference type="AlphaFoldDB" id="A0A8K1FK33"/>
<evidence type="ECO:0000256" key="4">
    <source>
        <dbReference type="ARBA" id="ARBA00023004"/>
    </source>
</evidence>
<protein>
    <recommendedName>
        <fullName evidence="9">Cytochrome P450</fullName>
    </recommendedName>
</protein>
<dbReference type="InterPro" id="IPR017972">
    <property type="entry name" value="Cyt_P450_CS"/>
</dbReference>
<dbReference type="PRINTS" id="PR00463">
    <property type="entry name" value="EP450I"/>
</dbReference>
<dbReference type="PRINTS" id="PR00385">
    <property type="entry name" value="P450"/>
</dbReference>
<dbReference type="GO" id="GO:0020037">
    <property type="term" value="F:heme binding"/>
    <property type="evidence" value="ECO:0007669"/>
    <property type="project" value="InterPro"/>
</dbReference>
<dbReference type="GO" id="GO:0006629">
    <property type="term" value="P:lipid metabolic process"/>
    <property type="evidence" value="ECO:0007669"/>
    <property type="project" value="UniProtKB-ARBA"/>
</dbReference>
<organism evidence="7 8">
    <name type="scientific">Pythium oligandrum</name>
    <name type="common">Mycoparasitic fungus</name>
    <dbReference type="NCBI Taxonomy" id="41045"/>
    <lineage>
        <taxon>Eukaryota</taxon>
        <taxon>Sar</taxon>
        <taxon>Stramenopiles</taxon>
        <taxon>Oomycota</taxon>
        <taxon>Peronosporomycetes</taxon>
        <taxon>Pythiales</taxon>
        <taxon>Pythiaceae</taxon>
        <taxon>Pythium</taxon>
    </lineage>
</organism>
<dbReference type="InterPro" id="IPR036396">
    <property type="entry name" value="Cyt_P450_sf"/>
</dbReference>
<evidence type="ECO:0000313" key="8">
    <source>
        <dbReference type="Proteomes" id="UP000794436"/>
    </source>
</evidence>
<dbReference type="Pfam" id="PF00067">
    <property type="entry name" value="p450"/>
    <property type="match status" value="1"/>
</dbReference>
<keyword evidence="4 5" id="KW-0408">Iron</keyword>
<evidence type="ECO:0000313" key="7">
    <source>
        <dbReference type="EMBL" id="TMW65596.1"/>
    </source>
</evidence>
<comment type="cofactor">
    <cofactor evidence="5">
        <name>heme</name>
        <dbReference type="ChEBI" id="CHEBI:30413"/>
    </cofactor>
</comment>
<dbReference type="InterPro" id="IPR001128">
    <property type="entry name" value="Cyt_P450"/>
</dbReference>
<reference evidence="7" key="1">
    <citation type="submission" date="2019-03" db="EMBL/GenBank/DDBJ databases">
        <title>Long read genome sequence of the mycoparasitic Pythium oligandrum ATCC 38472 isolated from sugarbeet rhizosphere.</title>
        <authorList>
            <person name="Gaulin E."/>
        </authorList>
    </citation>
    <scope>NUCLEOTIDE SEQUENCE</scope>
    <source>
        <strain evidence="7">ATCC 38472_TT</strain>
    </source>
</reference>
<dbReference type="SUPFAM" id="SSF48264">
    <property type="entry name" value="Cytochrome P450"/>
    <property type="match status" value="1"/>
</dbReference>
<dbReference type="EMBL" id="SPLM01000037">
    <property type="protein sequence ID" value="TMW65596.1"/>
    <property type="molecule type" value="Genomic_DNA"/>
</dbReference>
<name>A0A8K1FK33_PYTOL</name>